<accession>A0AA88GX91</accession>
<protein>
    <recommendedName>
        <fullName evidence="2">Thioredoxin-like fold domain-containing protein</fullName>
    </recommendedName>
</protein>
<organism evidence="3 4">
    <name type="scientific">Naegleria lovaniensis</name>
    <name type="common">Amoeba</name>
    <dbReference type="NCBI Taxonomy" id="51637"/>
    <lineage>
        <taxon>Eukaryota</taxon>
        <taxon>Discoba</taxon>
        <taxon>Heterolobosea</taxon>
        <taxon>Tetramitia</taxon>
        <taxon>Eutetramitia</taxon>
        <taxon>Vahlkampfiidae</taxon>
        <taxon>Naegleria</taxon>
    </lineage>
</organism>
<dbReference type="SUPFAM" id="SSF52833">
    <property type="entry name" value="Thioredoxin-like"/>
    <property type="match status" value="1"/>
</dbReference>
<sequence length="237" mass="26754">MRTLFFVGGVVLLLILLVLPSSTLASDVLKLAPVGPSPSSLLNSWSIGDANNALVNCEVFFDLCCPDCSQHWTDVFKPLIKYYFNNSTQTNPKVRLMVHLMQLPMHIAGYYSSTAFIIVNKYSNYNADIVYRFLDSVFTNQGPIQNQSLQKLNQLEIFTVIYNTYVRPLNLLSLTQFINEMSSQENFVKTASMFRMATSRSVSGTPTFFVNYVPVFNGYQLTASDWISTFNNIIANN</sequence>
<dbReference type="Proteomes" id="UP000816034">
    <property type="component" value="Unassembled WGS sequence"/>
</dbReference>
<keyword evidence="1" id="KW-0732">Signal</keyword>
<dbReference type="PANTHER" id="PTHR33875">
    <property type="entry name" value="OS09G0542200 PROTEIN"/>
    <property type="match status" value="1"/>
</dbReference>
<dbReference type="EMBL" id="PYSW02000013">
    <property type="protein sequence ID" value="KAG2387364.1"/>
    <property type="molecule type" value="Genomic_DNA"/>
</dbReference>
<dbReference type="AlphaFoldDB" id="A0AA88GX91"/>
<comment type="caution">
    <text evidence="3">The sequence shown here is derived from an EMBL/GenBank/DDBJ whole genome shotgun (WGS) entry which is preliminary data.</text>
</comment>
<dbReference type="GeneID" id="68094152"/>
<feature type="signal peptide" evidence="1">
    <location>
        <begin position="1"/>
        <end position="25"/>
    </location>
</feature>
<reference evidence="3 4" key="1">
    <citation type="journal article" date="2018" name="BMC Genomics">
        <title>The genome of Naegleria lovaniensis, the basis for a comparative approach to unravel pathogenicity factors of the human pathogenic amoeba N. fowleri.</title>
        <authorList>
            <person name="Liechti N."/>
            <person name="Schurch N."/>
            <person name="Bruggmann R."/>
            <person name="Wittwer M."/>
        </authorList>
    </citation>
    <scope>NUCLEOTIDE SEQUENCE [LARGE SCALE GENOMIC DNA]</scope>
    <source>
        <strain evidence="3 4">ATCC 30569</strain>
    </source>
</reference>
<dbReference type="InterPro" id="IPR036249">
    <property type="entry name" value="Thioredoxin-like_sf"/>
</dbReference>
<keyword evidence="4" id="KW-1185">Reference proteome</keyword>
<name>A0AA88GX91_NAELO</name>
<feature type="chain" id="PRO_5041686494" description="Thioredoxin-like fold domain-containing protein" evidence="1">
    <location>
        <begin position="26"/>
        <end position="237"/>
    </location>
</feature>
<dbReference type="InterPro" id="IPR012336">
    <property type="entry name" value="Thioredoxin-like_fold"/>
</dbReference>
<proteinExistence type="predicted"/>
<dbReference type="Pfam" id="PF13462">
    <property type="entry name" value="Thioredoxin_4"/>
    <property type="match status" value="1"/>
</dbReference>
<feature type="domain" description="Thioredoxin-like fold" evidence="2">
    <location>
        <begin position="47"/>
        <end position="211"/>
    </location>
</feature>
<evidence type="ECO:0000256" key="1">
    <source>
        <dbReference type="SAM" id="SignalP"/>
    </source>
</evidence>
<gene>
    <name evidence="3" type="ORF">C9374_001696</name>
</gene>
<dbReference type="RefSeq" id="XP_044551356.1">
    <property type="nucleotide sequence ID" value="XM_044691031.1"/>
</dbReference>
<dbReference type="Gene3D" id="3.40.30.10">
    <property type="entry name" value="Glutaredoxin"/>
    <property type="match status" value="1"/>
</dbReference>
<evidence type="ECO:0000313" key="3">
    <source>
        <dbReference type="EMBL" id="KAG2387364.1"/>
    </source>
</evidence>
<dbReference type="PANTHER" id="PTHR33875:SF2">
    <property type="entry name" value="ACR183CP"/>
    <property type="match status" value="1"/>
</dbReference>
<evidence type="ECO:0000313" key="4">
    <source>
        <dbReference type="Proteomes" id="UP000816034"/>
    </source>
</evidence>
<evidence type="ECO:0000259" key="2">
    <source>
        <dbReference type="Pfam" id="PF13462"/>
    </source>
</evidence>